<keyword evidence="7 10" id="KW-0732">Signal</keyword>
<evidence type="ECO:0000256" key="3">
    <source>
        <dbReference type="ARBA" id="ARBA00004613"/>
    </source>
</evidence>
<accession>A0A1V4B102</accession>
<evidence type="ECO:0000256" key="8">
    <source>
        <dbReference type="ARBA" id="ARBA00023136"/>
    </source>
</evidence>
<feature type="domain" description="Peptidase S6" evidence="11">
    <location>
        <begin position="25"/>
        <end position="286"/>
    </location>
</feature>
<reference evidence="12 13" key="1">
    <citation type="submission" date="2018-06" db="EMBL/GenBank/DDBJ databases">
        <authorList>
            <consortium name="Pathogen Informatics"/>
            <person name="Doyle S."/>
        </authorList>
    </citation>
    <scope>NUCLEOTIDE SEQUENCE [LARGE SCALE GENOMIC DNA]</scope>
    <source>
        <strain evidence="12 13">NCTC1659</strain>
    </source>
</reference>
<keyword evidence="13" id="KW-1185">Reference proteome</keyword>
<proteinExistence type="predicted"/>
<dbReference type="PANTHER" id="PTHR12338">
    <property type="entry name" value="AUTOTRANSPORTER"/>
    <property type="match status" value="1"/>
</dbReference>
<dbReference type="InterPro" id="IPR030396">
    <property type="entry name" value="Peptidase_S6_dom"/>
</dbReference>
<keyword evidence="5" id="KW-0964">Secreted</keyword>
<keyword evidence="12" id="KW-0378">Hydrolase</keyword>
<dbReference type="PANTHER" id="PTHR12338:SF10">
    <property type="entry name" value="ADHESION AND PENETRATION PROTEIN AUTOTRANSPORTER"/>
    <property type="match status" value="1"/>
</dbReference>
<dbReference type="Pfam" id="PF02395">
    <property type="entry name" value="Peptidase_S6"/>
    <property type="match status" value="1"/>
</dbReference>
<dbReference type="PROSITE" id="PS51691">
    <property type="entry name" value="PEPTIDASE_S6"/>
    <property type="match status" value="1"/>
</dbReference>
<name>A0A1V4B102_9PAST</name>
<protein>
    <submittedName>
        <fullName evidence="12">Adhesion and penetration protein</fullName>
        <ecNumber evidence="12">3.4.21.-</ecNumber>
        <ecNumber evidence="12">3.4.21.72</ecNumber>
    </submittedName>
</protein>
<dbReference type="InterPro" id="IPR012332">
    <property type="entry name" value="Autotransporter_pectin_lyase_C"/>
</dbReference>
<dbReference type="EC" id="3.4.21.-" evidence="12"/>
<dbReference type="Proteomes" id="UP000254329">
    <property type="component" value="Unassembled WGS sequence"/>
</dbReference>
<dbReference type="RefSeq" id="WP_078218494.1">
    <property type="nucleotide sequence ID" value="NZ_MUXZ01000017.1"/>
</dbReference>
<dbReference type="GO" id="GO:0009279">
    <property type="term" value="C:cell outer membrane"/>
    <property type="evidence" value="ECO:0007669"/>
    <property type="project" value="UniProtKB-SubCell"/>
</dbReference>
<dbReference type="SUPFAM" id="SSF51126">
    <property type="entry name" value="Pectin lyase-like"/>
    <property type="match status" value="1"/>
</dbReference>
<dbReference type="InterPro" id="IPR011050">
    <property type="entry name" value="Pectin_lyase_fold/virulence"/>
</dbReference>
<feature type="chain" id="PRO_5030036259" evidence="10">
    <location>
        <begin position="25"/>
        <end position="807"/>
    </location>
</feature>
<keyword evidence="8" id="KW-0472">Membrane</keyword>
<evidence type="ECO:0000256" key="5">
    <source>
        <dbReference type="ARBA" id="ARBA00022525"/>
    </source>
</evidence>
<feature type="signal peptide" evidence="10">
    <location>
        <begin position="1"/>
        <end position="24"/>
    </location>
</feature>
<evidence type="ECO:0000256" key="4">
    <source>
        <dbReference type="ARBA" id="ARBA00022452"/>
    </source>
</evidence>
<dbReference type="EC" id="3.4.21.72" evidence="12"/>
<evidence type="ECO:0000259" key="11">
    <source>
        <dbReference type="PROSITE" id="PS51691"/>
    </source>
</evidence>
<dbReference type="Gene3D" id="2.160.20.20">
    <property type="match status" value="2"/>
</dbReference>
<comment type="subcellular location">
    <subcellularLocation>
        <location evidence="1">Cell envelope</location>
    </subcellularLocation>
    <subcellularLocation>
        <location evidence="2">Cell outer membrane</location>
    </subcellularLocation>
    <subcellularLocation>
        <location evidence="3">Secreted</location>
    </subcellularLocation>
</comment>
<dbReference type="Gene3D" id="2.40.10.120">
    <property type="match status" value="1"/>
</dbReference>
<keyword evidence="9" id="KW-0998">Cell outer membrane</keyword>
<evidence type="ECO:0000256" key="6">
    <source>
        <dbReference type="ARBA" id="ARBA00022692"/>
    </source>
</evidence>
<dbReference type="STRING" id="733.B0186_06160"/>
<evidence type="ECO:0000256" key="2">
    <source>
        <dbReference type="ARBA" id="ARBA00004442"/>
    </source>
</evidence>
<dbReference type="InterPro" id="IPR057393">
    <property type="entry name" value="PIC_HAP1_IgA0_b-sol2"/>
</dbReference>
<dbReference type="Pfam" id="PF24078">
    <property type="entry name" value="Beta-sol_PIC_HAP1_IgA0_2nd"/>
    <property type="match status" value="1"/>
</dbReference>
<dbReference type="InterPro" id="IPR000710">
    <property type="entry name" value="Peptidase_S6"/>
</dbReference>
<evidence type="ECO:0000256" key="1">
    <source>
        <dbReference type="ARBA" id="ARBA00004196"/>
    </source>
</evidence>
<gene>
    <name evidence="12" type="primary">hap1_1</name>
    <name evidence="12" type="ORF">NCTC1659_00708</name>
</gene>
<sequence length="807" mass="88705">MKNNLKLTALAIFTHLIFQQIAYASVVRDDVDYQYFRDFAENKGKFFVGASNIAIHNKNGDLVGIAMRDLPMPDLSAVVRDGFATAISPQYINSVKHNTGYGSVQFGGATKNPDANHYNYLVVDRNDFLGEDKGINADYHLPRLHKLITEIEPTVITSAGSASRTYLNKNRFPSFARVGAGTQGTRDPNNVTTRIADPYRYLLGGTPLNITRGDLNGWADASGNLFEDYYGPLANYAAAGDSGSPLWVFDKQENRWVYYAALRGGKNGINGNLNSYIVVRKDWNKQQMQEDIAGTITNNSTAPLNWTIQDNAISNISNGSDIDFSLAIHNPNLVNESKRPADLAKNHGKTVYFSGQDCVLHLMQNINQGAGALYFDTNFSVEGNRDDIEWIGAGVSVAENKQVTWKIHNPENDRLSKIGKGTLYVNGKGANKGDISVGEGKVILAQQENDAGEKQAFNQVGIVSGRSTVVLNDATQVDPDKIYFGFRGGRLDLNGNNLTFKYIQNTDEGARIVNHNLTKAATVKITNPPLTDTNKISAFNGYFGENDKNRKNGQLNLNFAPETDEHLFFITGGLELNGDINITKGNLLLSGRPTPHAYDHLKGKDVIIEDDWIDRTFNANTINVEHGNFYVGRNVQSVNANFSAQNQANLHLGFIQNHTPVCIRSDYSGKVLSCQAENLEEKVYQSIPTTKISGNVNLADNSKLALGKTELKGHITTSPNTEVQLYKDAHWIMSNDNTVDNLVLNEGSRVSLNGDENNTNILTINRSLSGNGIFRFSTHTSDQVGNKILIKGAALGNYQFDVEDQGA</sequence>
<evidence type="ECO:0000256" key="7">
    <source>
        <dbReference type="ARBA" id="ARBA00022729"/>
    </source>
</evidence>
<evidence type="ECO:0000313" key="12">
    <source>
        <dbReference type="EMBL" id="STO59459.1"/>
    </source>
</evidence>
<dbReference type="GO" id="GO:0004252">
    <property type="term" value="F:serine-type endopeptidase activity"/>
    <property type="evidence" value="ECO:0007669"/>
    <property type="project" value="InterPro"/>
</dbReference>
<evidence type="ECO:0000256" key="10">
    <source>
        <dbReference type="SAM" id="SignalP"/>
    </source>
</evidence>
<dbReference type="EMBL" id="UGHF01000001">
    <property type="protein sequence ID" value="STO59459.1"/>
    <property type="molecule type" value="Genomic_DNA"/>
</dbReference>
<dbReference type="InterPro" id="IPR050909">
    <property type="entry name" value="Bact_Autotransporter_VF"/>
</dbReference>
<dbReference type="AlphaFoldDB" id="A0A1V4B102"/>
<keyword evidence="4" id="KW-1134">Transmembrane beta strand</keyword>
<dbReference type="GO" id="GO:0005576">
    <property type="term" value="C:extracellular region"/>
    <property type="evidence" value="ECO:0007669"/>
    <property type="project" value="UniProtKB-SubCell"/>
</dbReference>
<evidence type="ECO:0000313" key="13">
    <source>
        <dbReference type="Proteomes" id="UP000254329"/>
    </source>
</evidence>
<evidence type="ECO:0000256" key="9">
    <source>
        <dbReference type="ARBA" id="ARBA00023237"/>
    </source>
</evidence>
<organism evidence="12 13">
    <name type="scientific">Canicola haemoglobinophilus</name>
    <dbReference type="NCBI Taxonomy" id="733"/>
    <lineage>
        <taxon>Bacteria</taxon>
        <taxon>Pseudomonadati</taxon>
        <taxon>Pseudomonadota</taxon>
        <taxon>Gammaproteobacteria</taxon>
        <taxon>Pasteurellales</taxon>
        <taxon>Pasteurellaceae</taxon>
        <taxon>Canicola</taxon>
    </lineage>
</organism>
<dbReference type="SMR" id="A0A1V4B102"/>
<dbReference type="GO" id="GO:0006508">
    <property type="term" value="P:proteolysis"/>
    <property type="evidence" value="ECO:0007669"/>
    <property type="project" value="InterPro"/>
</dbReference>
<keyword evidence="6" id="KW-0812">Transmembrane</keyword>
<dbReference type="PRINTS" id="PR00921">
    <property type="entry name" value="IGASERPTASE"/>
</dbReference>